<keyword evidence="5" id="KW-0175">Coiled coil</keyword>
<evidence type="ECO:0000256" key="3">
    <source>
        <dbReference type="HAMAP-Rule" id="MF_01151"/>
    </source>
</evidence>
<evidence type="ECO:0000313" key="6">
    <source>
        <dbReference type="EMBL" id="OGM88718.1"/>
    </source>
</evidence>
<dbReference type="GO" id="GO:0005737">
    <property type="term" value="C:cytoplasm"/>
    <property type="evidence" value="ECO:0007669"/>
    <property type="project" value="UniProtKB-SubCell"/>
</dbReference>
<organism evidence="6 7">
    <name type="scientific">Candidatus Woesebacteria bacterium RIFOXYD1_FULL_40_21</name>
    <dbReference type="NCBI Taxonomy" id="1802549"/>
    <lineage>
        <taxon>Bacteria</taxon>
        <taxon>Candidatus Woeseibacteriota</taxon>
    </lineage>
</organism>
<keyword evidence="3" id="KW-0346">Stress response</keyword>
<dbReference type="Gene3D" id="2.30.22.10">
    <property type="entry name" value="Head domain of nucleotide exchange factor GrpE"/>
    <property type="match status" value="1"/>
</dbReference>
<dbReference type="GO" id="GO:0000774">
    <property type="term" value="F:adenyl-nucleotide exchange factor activity"/>
    <property type="evidence" value="ECO:0007669"/>
    <property type="project" value="InterPro"/>
</dbReference>
<name>A0A1F8DLG8_9BACT</name>
<dbReference type="Proteomes" id="UP000178803">
    <property type="component" value="Unassembled WGS sequence"/>
</dbReference>
<evidence type="ECO:0000313" key="7">
    <source>
        <dbReference type="Proteomes" id="UP000178803"/>
    </source>
</evidence>
<dbReference type="GO" id="GO:0051082">
    <property type="term" value="F:unfolded protein binding"/>
    <property type="evidence" value="ECO:0007669"/>
    <property type="project" value="TreeGrafter"/>
</dbReference>
<dbReference type="HAMAP" id="MF_01151">
    <property type="entry name" value="GrpE"/>
    <property type="match status" value="1"/>
</dbReference>
<keyword evidence="3" id="KW-0963">Cytoplasm</keyword>
<dbReference type="PANTHER" id="PTHR21237:SF23">
    <property type="entry name" value="GRPE PROTEIN HOMOLOG, MITOCHONDRIAL"/>
    <property type="match status" value="1"/>
</dbReference>
<comment type="function">
    <text evidence="3">Participates actively in the response to hyperosmotic and heat shock by preventing the aggregation of stress-denatured proteins, in association with DnaK and GrpE. It is the nucleotide exchange factor for DnaK and may function as a thermosensor. Unfolded proteins bind initially to DnaJ; upon interaction with the DnaJ-bound protein, DnaK hydrolyzes its bound ATP, resulting in the formation of a stable complex. GrpE releases ADP from DnaK; ATP binding to DnaK triggers the release of the substrate protein, thus completing the reaction cycle. Several rounds of ATP-dependent interactions between DnaJ, DnaK and GrpE are required for fully efficient folding.</text>
</comment>
<comment type="subunit">
    <text evidence="3">Homodimer.</text>
</comment>
<dbReference type="GO" id="GO:0042803">
    <property type="term" value="F:protein homodimerization activity"/>
    <property type="evidence" value="ECO:0007669"/>
    <property type="project" value="InterPro"/>
</dbReference>
<comment type="subcellular location">
    <subcellularLocation>
        <location evidence="3">Cytoplasm</location>
    </subcellularLocation>
</comment>
<dbReference type="PRINTS" id="PR00773">
    <property type="entry name" value="GRPEPROTEIN"/>
</dbReference>
<dbReference type="EMBL" id="MGIJ01000001">
    <property type="protein sequence ID" value="OGM88718.1"/>
    <property type="molecule type" value="Genomic_DNA"/>
</dbReference>
<accession>A0A1F8DLG8</accession>
<proteinExistence type="inferred from homology"/>
<dbReference type="InterPro" id="IPR013805">
    <property type="entry name" value="GrpE_CC"/>
</dbReference>
<dbReference type="GO" id="GO:0051087">
    <property type="term" value="F:protein-folding chaperone binding"/>
    <property type="evidence" value="ECO:0007669"/>
    <property type="project" value="InterPro"/>
</dbReference>
<dbReference type="GO" id="GO:0006457">
    <property type="term" value="P:protein folding"/>
    <property type="evidence" value="ECO:0007669"/>
    <property type="project" value="InterPro"/>
</dbReference>
<dbReference type="SUPFAM" id="SSF51064">
    <property type="entry name" value="Head domain of nucleotide exchange factor GrpE"/>
    <property type="match status" value="1"/>
</dbReference>
<gene>
    <name evidence="3" type="primary">grpE</name>
    <name evidence="6" type="ORF">A2614_00650</name>
</gene>
<evidence type="ECO:0000256" key="2">
    <source>
        <dbReference type="ARBA" id="ARBA00023186"/>
    </source>
</evidence>
<protein>
    <recommendedName>
        <fullName evidence="3">Protein GrpE</fullName>
    </recommendedName>
    <alternativeName>
        <fullName evidence="3">HSP-70 cofactor</fullName>
    </alternativeName>
</protein>
<comment type="caution">
    <text evidence="6">The sequence shown here is derived from an EMBL/GenBank/DDBJ whole genome shotgun (WGS) entry which is preliminary data.</text>
</comment>
<dbReference type="Pfam" id="PF01025">
    <property type="entry name" value="GrpE"/>
    <property type="match status" value="1"/>
</dbReference>
<sequence length="147" mass="16623">MKAKSEKGKGKSLETEVLKNQLARALADYDNLRKRVERERQDIEKFVSLRLILRLLSVFDTLEVAQSHLKDQGLQIAVGEFRKVLEEEGLEEIRPARGEKFNHDIHEAIESVSGGKEGEIVEVVLSGWKFKDGPVVRVAKVKVSRSS</sequence>
<dbReference type="InterPro" id="IPR009012">
    <property type="entry name" value="GrpE_head"/>
</dbReference>
<dbReference type="AlphaFoldDB" id="A0A1F8DLG8"/>
<dbReference type="SUPFAM" id="SSF58014">
    <property type="entry name" value="Coiled-coil domain of nucleotide exchange factor GrpE"/>
    <property type="match status" value="1"/>
</dbReference>
<evidence type="ECO:0000256" key="5">
    <source>
        <dbReference type="SAM" id="Coils"/>
    </source>
</evidence>
<dbReference type="Gene3D" id="3.90.20.20">
    <property type="match status" value="1"/>
</dbReference>
<feature type="coiled-coil region" evidence="5">
    <location>
        <begin position="15"/>
        <end position="49"/>
    </location>
</feature>
<reference evidence="6 7" key="1">
    <citation type="journal article" date="2016" name="Nat. Commun.">
        <title>Thousands of microbial genomes shed light on interconnected biogeochemical processes in an aquifer system.</title>
        <authorList>
            <person name="Anantharaman K."/>
            <person name="Brown C.T."/>
            <person name="Hug L.A."/>
            <person name="Sharon I."/>
            <person name="Castelle C.J."/>
            <person name="Probst A.J."/>
            <person name="Thomas B.C."/>
            <person name="Singh A."/>
            <person name="Wilkins M.J."/>
            <person name="Karaoz U."/>
            <person name="Brodie E.L."/>
            <person name="Williams K.H."/>
            <person name="Hubbard S.S."/>
            <person name="Banfield J.F."/>
        </authorList>
    </citation>
    <scope>NUCLEOTIDE SEQUENCE [LARGE SCALE GENOMIC DNA]</scope>
</reference>
<dbReference type="InterPro" id="IPR000740">
    <property type="entry name" value="GrpE"/>
</dbReference>
<comment type="similarity">
    <text evidence="1 3 4">Belongs to the GrpE family.</text>
</comment>
<dbReference type="PANTHER" id="PTHR21237">
    <property type="entry name" value="GRPE PROTEIN"/>
    <property type="match status" value="1"/>
</dbReference>
<evidence type="ECO:0000256" key="4">
    <source>
        <dbReference type="RuleBase" id="RU004478"/>
    </source>
</evidence>
<keyword evidence="2 3" id="KW-0143">Chaperone</keyword>
<evidence type="ECO:0000256" key="1">
    <source>
        <dbReference type="ARBA" id="ARBA00009054"/>
    </source>
</evidence>